<dbReference type="InterPro" id="IPR051710">
    <property type="entry name" value="Phosphatase_SH3-domain"/>
</dbReference>
<comment type="caution">
    <text evidence="11">The sequence shown here is derived from an EMBL/GenBank/DDBJ whole genome shotgun (WGS) entry which is preliminary data.</text>
</comment>
<dbReference type="OrthoDB" id="414418at2759"/>
<evidence type="ECO:0000256" key="3">
    <source>
        <dbReference type="ARBA" id="ARBA00022443"/>
    </source>
</evidence>
<reference evidence="11 12" key="1">
    <citation type="submission" date="2020-04" db="EMBL/GenBank/DDBJ databases">
        <authorList>
            <person name="Alioto T."/>
            <person name="Alioto T."/>
            <person name="Gomez Garrido J."/>
        </authorList>
    </citation>
    <scope>NUCLEOTIDE SEQUENCE [LARGE SCALE GENOMIC DNA]</scope>
</reference>
<dbReference type="InterPro" id="IPR029033">
    <property type="entry name" value="His_PPase_superfam"/>
</dbReference>
<dbReference type="GO" id="GO:0005829">
    <property type="term" value="C:cytosol"/>
    <property type="evidence" value="ECO:0007669"/>
    <property type="project" value="UniProtKB-SubCell"/>
</dbReference>
<evidence type="ECO:0000313" key="12">
    <source>
        <dbReference type="Proteomes" id="UP000494165"/>
    </source>
</evidence>
<dbReference type="PANTHER" id="PTHR16469:SF27">
    <property type="entry name" value="UBIQUITIN-ASSOCIATED AND SH3 DOMAIN-CONTAINING BA-RELATED"/>
    <property type="match status" value="1"/>
</dbReference>
<dbReference type="CDD" id="cd11791">
    <property type="entry name" value="SH3_UBASH3"/>
    <property type="match status" value="1"/>
</dbReference>
<dbReference type="FunFam" id="3.40.50.1240:FF:000032">
    <property type="entry name" value="Blast:Protein UBASH3A homolog"/>
    <property type="match status" value="1"/>
</dbReference>
<dbReference type="Proteomes" id="UP000494165">
    <property type="component" value="Unassembled WGS sequence"/>
</dbReference>
<evidence type="ECO:0000256" key="2">
    <source>
        <dbReference type="ARBA" id="ARBA00004514"/>
    </source>
</evidence>
<keyword evidence="12" id="KW-1185">Reference proteome</keyword>
<evidence type="ECO:0000256" key="4">
    <source>
        <dbReference type="ARBA" id="ARBA00022490"/>
    </source>
</evidence>
<dbReference type="InterPro" id="IPR001452">
    <property type="entry name" value="SH3_domain"/>
</dbReference>
<dbReference type="EMBL" id="CADEPI010000018">
    <property type="protein sequence ID" value="CAB3364956.1"/>
    <property type="molecule type" value="Genomic_DNA"/>
</dbReference>
<dbReference type="GO" id="GO:0004721">
    <property type="term" value="F:phosphoprotein phosphatase activity"/>
    <property type="evidence" value="ECO:0007669"/>
    <property type="project" value="UniProtKB-KW"/>
</dbReference>
<dbReference type="Gene3D" id="2.30.30.40">
    <property type="entry name" value="SH3 Domains"/>
    <property type="match status" value="1"/>
</dbReference>
<keyword evidence="7" id="KW-0539">Nucleus</keyword>
<evidence type="ECO:0000256" key="5">
    <source>
        <dbReference type="ARBA" id="ARBA00022801"/>
    </source>
</evidence>
<evidence type="ECO:0000256" key="8">
    <source>
        <dbReference type="ARBA" id="ARBA00083868"/>
    </source>
</evidence>
<keyword evidence="3 9" id="KW-0728">SH3 domain</keyword>
<dbReference type="PANTHER" id="PTHR16469">
    <property type="entry name" value="UBIQUITIN-ASSOCIATED AND SH3 DOMAIN-CONTAINING BA-RELATED"/>
    <property type="match status" value="1"/>
</dbReference>
<keyword evidence="4" id="KW-0963">Cytoplasm</keyword>
<dbReference type="Gene3D" id="3.40.50.1240">
    <property type="entry name" value="Phosphoglycerate mutase-like"/>
    <property type="match status" value="1"/>
</dbReference>
<keyword evidence="5" id="KW-0378">Hydrolase</keyword>
<proteinExistence type="predicted"/>
<keyword evidence="6" id="KW-0904">Protein phosphatase</keyword>
<dbReference type="PROSITE" id="PS50002">
    <property type="entry name" value="SH3"/>
    <property type="match status" value="1"/>
</dbReference>
<dbReference type="SUPFAM" id="SSF50044">
    <property type="entry name" value="SH3-domain"/>
    <property type="match status" value="1"/>
</dbReference>
<dbReference type="GO" id="GO:0003993">
    <property type="term" value="F:acid phosphatase activity"/>
    <property type="evidence" value="ECO:0007669"/>
    <property type="project" value="UniProtKB-ARBA"/>
</dbReference>
<protein>
    <recommendedName>
        <fullName evidence="8">Protein UBASH3A homolog</fullName>
    </recommendedName>
</protein>
<dbReference type="Pfam" id="PF14604">
    <property type="entry name" value="SH3_9"/>
    <property type="match status" value="1"/>
</dbReference>
<accession>A0A8S1BZ06</accession>
<dbReference type="Pfam" id="PF00300">
    <property type="entry name" value="His_Phos_1"/>
    <property type="match status" value="1"/>
</dbReference>
<name>A0A8S1BZ06_9INSE</name>
<dbReference type="SUPFAM" id="SSF53254">
    <property type="entry name" value="Phosphoglycerate mutase-like"/>
    <property type="match status" value="1"/>
</dbReference>
<dbReference type="FunFam" id="2.30.30.40:FF:000052">
    <property type="entry name" value="Ubiquitin-associated and SH3 domain-containing protein B"/>
    <property type="match status" value="1"/>
</dbReference>
<comment type="subcellular location">
    <subcellularLocation>
        <location evidence="2">Cytoplasm</location>
        <location evidence="2">Cytosol</location>
    </subcellularLocation>
    <subcellularLocation>
        <location evidence="1">Nucleus</location>
    </subcellularLocation>
</comment>
<dbReference type="GO" id="GO:0005634">
    <property type="term" value="C:nucleus"/>
    <property type="evidence" value="ECO:0007669"/>
    <property type="project" value="UniProtKB-SubCell"/>
</dbReference>
<evidence type="ECO:0000256" key="1">
    <source>
        <dbReference type="ARBA" id="ARBA00004123"/>
    </source>
</evidence>
<evidence type="ECO:0000256" key="9">
    <source>
        <dbReference type="PROSITE-ProRule" id="PRU00192"/>
    </source>
</evidence>
<sequence length="542" mass="61715">MPHITLESFFKVHDEDAPEIIQTLKELIDRHPLLEIGEKMKLESYTSQNFMGFFVTEEAGNKLKRFAKQFVQNVTNTAVFIEPHVKSLHLTLAYQFQSNQFVGLQELVEDLTPTLPSCWELRLYSRDPRIAGHQVHKVLYSHIPREPDELELRIGDYIYLSAENIATSSDGWVEGVSWLTGCTGYLPLNYTERTAESDAWTLHRSIPLYDTKELVDSEIEIIAPKRLNPAIKMSGERLAENEIVPSEEKKLYENIDFTGKTAAEVKENGIATESGPRQIYISRHGERVDFTFGTWIPYCFDESGGYLRKDLNMPLSVPKRQTGPQGFAKDCPLTRVGELQAFLVGEAMKDAKVQIHHVYCSPSLRCIQTCTGILKGLGNTSLKINIEPALFEWLGWYSESTPIWLTSEELLKAGFRINLDYKPMVCGEELLSKGESCEQYYIRSYYFTENMIKDTSEQGGNVLLVGHAATLDTCSRQVVGGSPLAVQEMQGMLKKIPYCSTTMMEHGEDNQWRLKDTPFPPITHSNNIRFDWRILQSIQSKQ</sequence>
<dbReference type="CDD" id="cd07067">
    <property type="entry name" value="HP_PGM_like"/>
    <property type="match status" value="1"/>
</dbReference>
<evidence type="ECO:0000256" key="6">
    <source>
        <dbReference type="ARBA" id="ARBA00022912"/>
    </source>
</evidence>
<gene>
    <name evidence="11" type="ORF">CLODIP_2_CD12409</name>
</gene>
<feature type="domain" description="SH3" evidence="10">
    <location>
        <begin position="131"/>
        <end position="196"/>
    </location>
</feature>
<dbReference type="InterPro" id="IPR013078">
    <property type="entry name" value="His_Pase_superF_clade-1"/>
</dbReference>
<evidence type="ECO:0000259" key="10">
    <source>
        <dbReference type="PROSITE" id="PS50002"/>
    </source>
</evidence>
<organism evidence="11 12">
    <name type="scientific">Cloeon dipterum</name>
    <dbReference type="NCBI Taxonomy" id="197152"/>
    <lineage>
        <taxon>Eukaryota</taxon>
        <taxon>Metazoa</taxon>
        <taxon>Ecdysozoa</taxon>
        <taxon>Arthropoda</taxon>
        <taxon>Hexapoda</taxon>
        <taxon>Insecta</taxon>
        <taxon>Pterygota</taxon>
        <taxon>Palaeoptera</taxon>
        <taxon>Ephemeroptera</taxon>
        <taxon>Pisciforma</taxon>
        <taxon>Baetidae</taxon>
        <taxon>Cloeon</taxon>
    </lineage>
</organism>
<dbReference type="AlphaFoldDB" id="A0A8S1BZ06"/>
<dbReference type="SMART" id="SM00326">
    <property type="entry name" value="SH3"/>
    <property type="match status" value="1"/>
</dbReference>
<dbReference type="InterPro" id="IPR036028">
    <property type="entry name" value="SH3-like_dom_sf"/>
</dbReference>
<evidence type="ECO:0000313" key="11">
    <source>
        <dbReference type="EMBL" id="CAB3364956.1"/>
    </source>
</evidence>
<evidence type="ECO:0000256" key="7">
    <source>
        <dbReference type="ARBA" id="ARBA00023242"/>
    </source>
</evidence>